<dbReference type="GO" id="GO:0005886">
    <property type="term" value="C:plasma membrane"/>
    <property type="evidence" value="ECO:0007669"/>
    <property type="project" value="UniProtKB-SubCell"/>
</dbReference>
<feature type="transmembrane region" description="Helical" evidence="6">
    <location>
        <begin position="186"/>
        <end position="206"/>
    </location>
</feature>
<proteinExistence type="predicted"/>
<name>A0A1V0US61_9BACL</name>
<feature type="transmembrane region" description="Helical" evidence="6">
    <location>
        <begin position="375"/>
        <end position="394"/>
    </location>
</feature>
<evidence type="ECO:0000256" key="5">
    <source>
        <dbReference type="ARBA" id="ARBA00023136"/>
    </source>
</evidence>
<feature type="domain" description="ABC-2 type transporter transmembrane" evidence="7">
    <location>
        <begin position="19"/>
        <end position="394"/>
    </location>
</feature>
<feature type="transmembrane region" description="Helical" evidence="6">
    <location>
        <begin position="320"/>
        <end position="339"/>
    </location>
</feature>
<reference evidence="8 9" key="1">
    <citation type="submission" date="2017-03" db="EMBL/GenBank/DDBJ databases">
        <title>Paenibacillus larvae genome sequencing.</title>
        <authorList>
            <person name="Dingman D.W."/>
        </authorList>
    </citation>
    <scope>NUCLEOTIDE SEQUENCE [LARGE SCALE GENOMIC DNA]</scope>
    <source>
        <strain evidence="8 9">SAG 10367</strain>
    </source>
</reference>
<evidence type="ECO:0000256" key="4">
    <source>
        <dbReference type="ARBA" id="ARBA00022989"/>
    </source>
</evidence>
<dbReference type="InterPro" id="IPR051449">
    <property type="entry name" value="ABC-2_transporter_component"/>
</dbReference>
<dbReference type="AlphaFoldDB" id="A0A1V0US61"/>
<feature type="transmembrane region" description="Helical" evidence="6">
    <location>
        <begin position="21"/>
        <end position="42"/>
    </location>
</feature>
<protein>
    <recommendedName>
        <fullName evidence="7">ABC-2 type transporter transmembrane domain-containing protein</fullName>
    </recommendedName>
</protein>
<evidence type="ECO:0000313" key="9">
    <source>
        <dbReference type="Proteomes" id="UP000192727"/>
    </source>
</evidence>
<comment type="subcellular location">
    <subcellularLocation>
        <location evidence="1">Cell membrane</location>
        <topology evidence="1">Multi-pass membrane protein</topology>
    </subcellularLocation>
</comment>
<evidence type="ECO:0000256" key="6">
    <source>
        <dbReference type="SAM" id="Phobius"/>
    </source>
</evidence>
<keyword evidence="5 6" id="KW-0472">Membrane</keyword>
<dbReference type="Proteomes" id="UP000192727">
    <property type="component" value="Chromosome"/>
</dbReference>
<dbReference type="InterPro" id="IPR013525">
    <property type="entry name" value="ABC2_TM"/>
</dbReference>
<dbReference type="Pfam" id="PF12698">
    <property type="entry name" value="ABC2_membrane_3"/>
    <property type="match status" value="1"/>
</dbReference>
<accession>A0A1V0US61</accession>
<keyword evidence="3 6" id="KW-0812">Transmembrane</keyword>
<organism evidence="8 9">
    <name type="scientific">Paenibacillus larvae subsp. pulvifaciens</name>
    <dbReference type="NCBI Taxonomy" id="1477"/>
    <lineage>
        <taxon>Bacteria</taxon>
        <taxon>Bacillati</taxon>
        <taxon>Bacillota</taxon>
        <taxon>Bacilli</taxon>
        <taxon>Bacillales</taxon>
        <taxon>Paenibacillaceae</taxon>
        <taxon>Paenibacillus</taxon>
    </lineage>
</organism>
<evidence type="ECO:0000256" key="1">
    <source>
        <dbReference type="ARBA" id="ARBA00004651"/>
    </source>
</evidence>
<feature type="transmembrane region" description="Helical" evidence="6">
    <location>
        <begin position="240"/>
        <end position="266"/>
    </location>
</feature>
<sequence>MNEIMTIIKFTISSRFRMKSFKVMTLLFVILITIGANVPYLIKQFSSGSDKATEVGIVADEAKLGEKLTPILTKYPGEVKFVPVQGGEEKAKSLLKDKELEGYLVLKDGNSADFPDVIYKDQRTTPDTSMKLKLHTILQTVKSNYILSEAGLTESQLNAIQSPVHIETEQVNASDQEAGKTQGEQAIAYIFVYAINFLLYMSILGYGQMVATEITAEKSSRVMEILITSVSPLKQMFGKIFGICILGLVQILLCVITVFANLMLPWNRELLSGLNLSFSDLPIDLIIYFVIFYLAGFFIYATMYAAVGSMVSRTEELGQAVMPVMFLVIISFFIASFGMQNPNSTLVTVMSFIPFFSPLIMFLRIGLSDPALWEILISIGIMFASIGILAWLSAKIYRAGVLMYGKRPSFKELRKAMKSFNA</sequence>
<feature type="transmembrane region" description="Helical" evidence="6">
    <location>
        <begin position="286"/>
        <end position="308"/>
    </location>
</feature>
<evidence type="ECO:0000259" key="7">
    <source>
        <dbReference type="Pfam" id="PF12698"/>
    </source>
</evidence>
<dbReference type="GO" id="GO:0140359">
    <property type="term" value="F:ABC-type transporter activity"/>
    <property type="evidence" value="ECO:0007669"/>
    <property type="project" value="InterPro"/>
</dbReference>
<dbReference type="EMBL" id="CP020557">
    <property type="protein sequence ID" value="ARF68014.1"/>
    <property type="molecule type" value="Genomic_DNA"/>
</dbReference>
<evidence type="ECO:0000313" key="8">
    <source>
        <dbReference type="EMBL" id="ARF68014.1"/>
    </source>
</evidence>
<keyword evidence="2" id="KW-1003">Cell membrane</keyword>
<keyword evidence="4 6" id="KW-1133">Transmembrane helix</keyword>
<evidence type="ECO:0000256" key="3">
    <source>
        <dbReference type="ARBA" id="ARBA00022692"/>
    </source>
</evidence>
<dbReference type="RefSeq" id="WP_083039805.1">
    <property type="nucleotide sequence ID" value="NZ_CP020557.1"/>
</dbReference>
<dbReference type="PANTHER" id="PTHR30294">
    <property type="entry name" value="MEMBRANE COMPONENT OF ABC TRANSPORTER YHHJ-RELATED"/>
    <property type="match status" value="1"/>
</dbReference>
<dbReference type="PANTHER" id="PTHR30294:SF29">
    <property type="entry name" value="MULTIDRUG ABC TRANSPORTER PERMEASE YBHS-RELATED"/>
    <property type="match status" value="1"/>
</dbReference>
<evidence type="ECO:0000256" key="2">
    <source>
        <dbReference type="ARBA" id="ARBA00022475"/>
    </source>
</evidence>
<feature type="transmembrane region" description="Helical" evidence="6">
    <location>
        <begin position="345"/>
        <end position="363"/>
    </location>
</feature>
<gene>
    <name evidence="8" type="ORF">B7C51_09460</name>
</gene>